<evidence type="ECO:0000313" key="2">
    <source>
        <dbReference type="Proteomes" id="UP001177003"/>
    </source>
</evidence>
<protein>
    <submittedName>
        <fullName evidence="1">Uncharacterized protein</fullName>
    </submittedName>
</protein>
<evidence type="ECO:0000313" key="1">
    <source>
        <dbReference type="EMBL" id="CAI9300320.1"/>
    </source>
</evidence>
<dbReference type="AlphaFoldDB" id="A0AA35ZWQ0"/>
<accession>A0AA35ZWQ0</accession>
<dbReference type="Proteomes" id="UP001177003">
    <property type="component" value="Chromosome 8"/>
</dbReference>
<reference evidence="1" key="1">
    <citation type="submission" date="2023-04" db="EMBL/GenBank/DDBJ databases">
        <authorList>
            <person name="Vijverberg K."/>
            <person name="Xiong W."/>
            <person name="Schranz E."/>
        </authorList>
    </citation>
    <scope>NUCLEOTIDE SEQUENCE</scope>
</reference>
<dbReference type="EMBL" id="OX465084">
    <property type="protein sequence ID" value="CAI9300320.1"/>
    <property type="molecule type" value="Genomic_DNA"/>
</dbReference>
<keyword evidence="2" id="KW-1185">Reference proteome</keyword>
<name>A0AA35ZWQ0_LACSI</name>
<proteinExistence type="predicted"/>
<sequence>MKVEEQKYNCMPISVDAIKNFEVEVGMNMIEVDGCAMAPRQLKLGSLDGAIRVAQAVFGCFSFYYGSICEGEENIWPDGPRQAETSAPVRVFAVVLDRRRARCEGTKKHAVTTIYQYKSMGHDNGSSSGNHENKTKFVLDCNLIGRKKKGKNGFD</sequence>
<gene>
    <name evidence="1" type="ORF">LSALG_LOCUS38970</name>
</gene>
<organism evidence="1 2">
    <name type="scientific">Lactuca saligna</name>
    <name type="common">Willowleaf lettuce</name>
    <dbReference type="NCBI Taxonomy" id="75948"/>
    <lineage>
        <taxon>Eukaryota</taxon>
        <taxon>Viridiplantae</taxon>
        <taxon>Streptophyta</taxon>
        <taxon>Embryophyta</taxon>
        <taxon>Tracheophyta</taxon>
        <taxon>Spermatophyta</taxon>
        <taxon>Magnoliopsida</taxon>
        <taxon>eudicotyledons</taxon>
        <taxon>Gunneridae</taxon>
        <taxon>Pentapetalae</taxon>
        <taxon>asterids</taxon>
        <taxon>campanulids</taxon>
        <taxon>Asterales</taxon>
        <taxon>Asteraceae</taxon>
        <taxon>Cichorioideae</taxon>
        <taxon>Cichorieae</taxon>
        <taxon>Lactucinae</taxon>
        <taxon>Lactuca</taxon>
    </lineage>
</organism>